<dbReference type="AlphaFoldDB" id="R9P3V4"/>
<name>R9P3V4_PSEHS</name>
<dbReference type="Proteomes" id="UP000014071">
    <property type="component" value="Unassembled WGS sequence"/>
</dbReference>
<evidence type="ECO:0000313" key="2">
    <source>
        <dbReference type="Proteomes" id="UP000014071"/>
    </source>
</evidence>
<proteinExistence type="predicted"/>
<sequence length="188" mass="20709">MSLERAEHNSLACQLFATAPLTNPIPALAAGMNIQGSVGAFCMLPALDFMQWCMPVPTRHSQRQAEPRYSASECVAPLVNLNRRRWIATEHDELVDDGVSVEAKSFPSHRLTRVRYMTSSALPQLSTSTHGRCSPRVSLRSLQVSKFAAAVASFTPASDSCLYDSDSPSHDRHCHEWFESNVPLLPGL</sequence>
<organism evidence="1 2">
    <name type="scientific">Pseudozyma hubeiensis (strain SY62)</name>
    <name type="common">Yeast</name>
    <dbReference type="NCBI Taxonomy" id="1305764"/>
    <lineage>
        <taxon>Eukaryota</taxon>
        <taxon>Fungi</taxon>
        <taxon>Dikarya</taxon>
        <taxon>Basidiomycota</taxon>
        <taxon>Ustilaginomycotina</taxon>
        <taxon>Ustilaginomycetes</taxon>
        <taxon>Ustilaginales</taxon>
        <taxon>Ustilaginaceae</taxon>
        <taxon>Pseudozyma</taxon>
    </lineage>
</organism>
<accession>R9P3V4</accession>
<evidence type="ECO:0000313" key="1">
    <source>
        <dbReference type="EMBL" id="GAC95974.1"/>
    </source>
</evidence>
<dbReference type="EMBL" id="DF238799">
    <property type="protein sequence ID" value="GAC95974.1"/>
    <property type="molecule type" value="Genomic_DNA"/>
</dbReference>
<dbReference type="RefSeq" id="XP_012189561.1">
    <property type="nucleotide sequence ID" value="XM_012334171.1"/>
</dbReference>
<reference evidence="2" key="1">
    <citation type="journal article" date="2013" name="Genome Announc.">
        <title>Draft genome sequence of the basidiomycetous yeast-like fungus Pseudozyma hubeiensis SY62, which produces an abundant amount of the biosurfactant mannosylerythritol lipids.</title>
        <authorList>
            <person name="Konishi M."/>
            <person name="Hatada Y."/>
            <person name="Horiuchi J."/>
        </authorList>
    </citation>
    <scope>NUCLEOTIDE SEQUENCE [LARGE SCALE GENOMIC DNA]</scope>
    <source>
        <strain evidence="2">SY62</strain>
    </source>
</reference>
<gene>
    <name evidence="1" type="ORF">PHSY_003552</name>
</gene>
<dbReference type="GeneID" id="24108840"/>
<dbReference type="HOGENOM" id="CLU_1441637_0_0_1"/>
<protein>
    <submittedName>
        <fullName evidence="1">Uncharacterized protein</fullName>
    </submittedName>
</protein>
<keyword evidence="2" id="KW-1185">Reference proteome</keyword>